<dbReference type="Pfam" id="PF13638">
    <property type="entry name" value="PIN_4"/>
    <property type="match status" value="1"/>
</dbReference>
<dbReference type="VEuPathDB" id="MicrosporidiaDB:NEQG_01227"/>
<dbReference type="OrthoDB" id="2017974at2759"/>
<reference evidence="2" key="1">
    <citation type="submission" date="2011-01" db="EMBL/GenBank/DDBJ databases">
        <title>The Genome Sequence of Nematocida parisii strain ERTm3.</title>
        <authorList>
            <consortium name="The Broad Institute Genome Sequencing Platform"/>
            <consortium name="The Broad Institute Genome Sequencing Center for Infectious Disease"/>
            <person name="Cuomo C."/>
            <person name="Troemel E."/>
            <person name="Young S.K."/>
            <person name="Zeng Q."/>
            <person name="Gargeya S."/>
            <person name="Fitzgerald M."/>
            <person name="Haas B."/>
            <person name="Abouelleil A."/>
            <person name="Alvarado L."/>
            <person name="Arachchi H.M."/>
            <person name="Berlin A."/>
            <person name="Chapman S.B."/>
            <person name="Gearin G."/>
            <person name="Goldberg J."/>
            <person name="Griggs A."/>
            <person name="Gujja S."/>
            <person name="Hansen M."/>
            <person name="Heiman D."/>
            <person name="Howarth C."/>
            <person name="Larimer J."/>
            <person name="Lui A."/>
            <person name="MacDonald P.J.P."/>
            <person name="McCowen C."/>
            <person name="Montmayeur A."/>
            <person name="Murphy C."/>
            <person name="Neiman D."/>
            <person name="Pearson M."/>
            <person name="Priest M."/>
            <person name="Roberts A."/>
            <person name="Saif S."/>
            <person name="Shea T."/>
            <person name="Sisk P."/>
            <person name="Stolte C."/>
            <person name="Sykes S."/>
            <person name="Wortman J."/>
            <person name="Nusbaum C."/>
            <person name="Birren B."/>
        </authorList>
    </citation>
    <scope>NUCLEOTIDE SEQUENCE</scope>
    <source>
        <strain evidence="2">ERTm3</strain>
    </source>
</reference>
<organism evidence="2 3">
    <name type="scientific">Nematocida parisii (strain ERTm3)</name>
    <name type="common">Nematode killer fungus</name>
    <dbReference type="NCBI Taxonomy" id="935791"/>
    <lineage>
        <taxon>Eukaryota</taxon>
        <taxon>Fungi</taxon>
        <taxon>Fungi incertae sedis</taxon>
        <taxon>Microsporidia</taxon>
        <taxon>Nematocida</taxon>
    </lineage>
</organism>
<dbReference type="HOGENOM" id="CLU_1090257_0_0_1"/>
<dbReference type="GO" id="GO:0004540">
    <property type="term" value="F:RNA nuclease activity"/>
    <property type="evidence" value="ECO:0007669"/>
    <property type="project" value="UniProtKB-ARBA"/>
</dbReference>
<dbReference type="SMART" id="SM00670">
    <property type="entry name" value="PINc"/>
    <property type="match status" value="1"/>
</dbReference>
<proteinExistence type="predicted"/>
<dbReference type="InterPro" id="IPR002716">
    <property type="entry name" value="PIN_dom"/>
</dbReference>
<dbReference type="Gene3D" id="3.40.50.1010">
    <property type="entry name" value="5'-nuclease"/>
    <property type="match status" value="1"/>
</dbReference>
<dbReference type="Proteomes" id="UP000002872">
    <property type="component" value="Unassembled WGS sequence"/>
</dbReference>
<sequence>MHYTGALIAVDTNILMGKLQIIRHLSFLIEDVNISFFIPCTVIRELDALKVHNPSARAAILFLEQENARENCKIFIEPAIIEKGDTNDDSIVISCKNNKILLLLSDDTALRLKANNANFGMHSMSVENKTASALYTEIINFFQISFMECEMKDDHVGTIKKNTACVASAVYYKKVLPIMKRELGEDMLQFYLPPGLDQSLSSLLKYVAKNHHLFTGYLSKSSISIISQFASKKVDEDDLRTILDIFNVSFP</sequence>
<dbReference type="SUPFAM" id="SSF88723">
    <property type="entry name" value="PIN domain-like"/>
    <property type="match status" value="1"/>
</dbReference>
<dbReference type="InterPro" id="IPR029060">
    <property type="entry name" value="PIN-like_dom_sf"/>
</dbReference>
<dbReference type="EMBL" id="GL870878">
    <property type="protein sequence ID" value="EIJ88537.1"/>
    <property type="molecule type" value="Genomic_DNA"/>
</dbReference>
<evidence type="ECO:0000313" key="3">
    <source>
        <dbReference type="Proteomes" id="UP000002872"/>
    </source>
</evidence>
<keyword evidence="3" id="KW-1185">Reference proteome</keyword>
<accession>I3EH40</accession>
<protein>
    <recommendedName>
        <fullName evidence="1">PIN domain-containing protein</fullName>
    </recommendedName>
</protein>
<gene>
    <name evidence="2" type="ORF">NEQG_01227</name>
</gene>
<dbReference type="InParanoid" id="I3EH40"/>
<evidence type="ECO:0000259" key="1">
    <source>
        <dbReference type="SMART" id="SM00670"/>
    </source>
</evidence>
<feature type="domain" description="PIN" evidence="1">
    <location>
        <begin position="6"/>
        <end position="112"/>
    </location>
</feature>
<name>I3EH40_NEMP3</name>
<dbReference type="AlphaFoldDB" id="I3EH40"/>
<evidence type="ECO:0000313" key="2">
    <source>
        <dbReference type="EMBL" id="EIJ88537.1"/>
    </source>
</evidence>